<evidence type="ECO:0000259" key="6">
    <source>
        <dbReference type="PROSITE" id="PS50263"/>
    </source>
</evidence>
<dbReference type="SUPFAM" id="SSF56317">
    <property type="entry name" value="Carbon-nitrogen hydrolase"/>
    <property type="match status" value="1"/>
</dbReference>
<comment type="similarity">
    <text evidence="1">Belongs to the carbon-nitrogen hydrolase superfamily. NIT1/NIT2 family.</text>
</comment>
<dbReference type="Pfam" id="PF00795">
    <property type="entry name" value="CN_hydrolase"/>
    <property type="match status" value="1"/>
</dbReference>
<dbReference type="InterPro" id="IPR003010">
    <property type="entry name" value="C-N_Hydrolase"/>
</dbReference>
<dbReference type="STRING" id="414048.SAMN04489864_11532"/>
<organism evidence="7 8">
    <name type="scientific">Pedobacter insulae</name>
    <dbReference type="NCBI Taxonomy" id="414048"/>
    <lineage>
        <taxon>Bacteria</taxon>
        <taxon>Pseudomonadati</taxon>
        <taxon>Bacteroidota</taxon>
        <taxon>Sphingobacteriia</taxon>
        <taxon>Sphingobacteriales</taxon>
        <taxon>Sphingobacteriaceae</taxon>
        <taxon>Pedobacter</taxon>
    </lineage>
</organism>
<dbReference type="RefSeq" id="WP_177217174.1">
    <property type="nucleotide sequence ID" value="NZ_FOPP01000015.1"/>
</dbReference>
<keyword evidence="8" id="KW-1185">Reference proteome</keyword>
<keyword evidence="2 7" id="KW-0378">Hydrolase</keyword>
<evidence type="ECO:0000256" key="4">
    <source>
        <dbReference type="ARBA" id="ARBA00052904"/>
    </source>
</evidence>
<proteinExistence type="inferred from homology"/>
<dbReference type="Proteomes" id="UP000199666">
    <property type="component" value="Unassembled WGS sequence"/>
</dbReference>
<dbReference type="PANTHER" id="PTHR47799:SF1">
    <property type="entry name" value="OMEGA-AMIDASE YAFV"/>
    <property type="match status" value="1"/>
</dbReference>
<sequence length="269" mass="31700">MESPKYLDIQNLKITVFQAYLFWENVDKNLQNITLRLSGGVREKTDLIVLPEMFNTGFTMKAEELAEEMDGKTMQWLKKTAVQYNCVITGSLIIKDKGKYFNRMIWMLPSGEYQFYDKHHLFKMGDEDKHYTVGNEQLIVELKGWKIRLAICYDLRFPVWLRNKTPAYDILLLVASWPDKRSAHWRTLIHARAIENQSYVIAVNRVGHDGNQVYHSGHSMCIDPHGNTVYYKPEDEDLYTFSINYPELEKIRRQFPFLNDADDFKLNLN</sequence>
<evidence type="ECO:0000256" key="2">
    <source>
        <dbReference type="ARBA" id="ARBA00022801"/>
    </source>
</evidence>
<evidence type="ECO:0000313" key="7">
    <source>
        <dbReference type="EMBL" id="SFH49910.1"/>
    </source>
</evidence>
<reference evidence="7 8" key="1">
    <citation type="submission" date="2016-10" db="EMBL/GenBank/DDBJ databases">
        <authorList>
            <person name="de Groot N.N."/>
        </authorList>
    </citation>
    <scope>NUCLEOTIDE SEQUENCE [LARGE SCALE GENOMIC DNA]</scope>
    <source>
        <strain evidence="7 8">DSM 18684</strain>
    </source>
</reference>
<dbReference type="PANTHER" id="PTHR47799">
    <property type="entry name" value="OMEGA-AMIDASE YAFV"/>
    <property type="match status" value="1"/>
</dbReference>
<dbReference type="GO" id="GO:0106008">
    <property type="term" value="F:2-oxoglutaramate amidase activity"/>
    <property type="evidence" value="ECO:0007669"/>
    <property type="project" value="TreeGrafter"/>
</dbReference>
<dbReference type="EMBL" id="FOPP01000015">
    <property type="protein sequence ID" value="SFH49910.1"/>
    <property type="molecule type" value="Genomic_DNA"/>
</dbReference>
<dbReference type="PROSITE" id="PS50263">
    <property type="entry name" value="CN_HYDROLASE"/>
    <property type="match status" value="1"/>
</dbReference>
<dbReference type="InterPro" id="IPR036526">
    <property type="entry name" value="C-N_Hydrolase_sf"/>
</dbReference>
<dbReference type="FunFam" id="3.60.110.10:FF:000004">
    <property type="entry name" value="Carbon-nitrogen hydrolase"/>
    <property type="match status" value="1"/>
</dbReference>
<feature type="domain" description="CN hydrolase" evidence="6">
    <location>
        <begin position="12"/>
        <end position="245"/>
    </location>
</feature>
<evidence type="ECO:0000256" key="1">
    <source>
        <dbReference type="ARBA" id="ARBA00010613"/>
    </source>
</evidence>
<comment type="catalytic activity">
    <reaction evidence="4">
        <text>a monoamide of a dicarboxylate + H2O = a dicarboxylate + NH4(+)</text>
        <dbReference type="Rhea" id="RHEA:11716"/>
        <dbReference type="ChEBI" id="CHEBI:15377"/>
        <dbReference type="ChEBI" id="CHEBI:28938"/>
        <dbReference type="ChEBI" id="CHEBI:28965"/>
        <dbReference type="ChEBI" id="CHEBI:77450"/>
        <dbReference type="EC" id="3.5.1.3"/>
    </reaction>
</comment>
<dbReference type="Gene3D" id="3.60.110.10">
    <property type="entry name" value="Carbon-nitrogen hydrolase"/>
    <property type="match status" value="1"/>
</dbReference>
<gene>
    <name evidence="7" type="ORF">SAMN04489864_11532</name>
</gene>
<dbReference type="AlphaFoldDB" id="A0A1I3AIV1"/>
<evidence type="ECO:0000256" key="5">
    <source>
        <dbReference type="ARBA" id="ARBA00072139"/>
    </source>
</evidence>
<dbReference type="GO" id="GO:0050152">
    <property type="term" value="F:omega-amidase activity"/>
    <property type="evidence" value="ECO:0007669"/>
    <property type="project" value="UniProtKB-EC"/>
</dbReference>
<dbReference type="CDD" id="cd07575">
    <property type="entry name" value="Xc-1258_like"/>
    <property type="match status" value="1"/>
</dbReference>
<name>A0A1I3AIV1_9SPHI</name>
<evidence type="ECO:0000256" key="3">
    <source>
        <dbReference type="ARBA" id="ARBA00039118"/>
    </source>
</evidence>
<accession>A0A1I3AIV1</accession>
<protein>
    <recommendedName>
        <fullName evidence="5">Omega-amidase YafV</fullName>
        <ecNumber evidence="3">3.5.1.3</ecNumber>
    </recommendedName>
</protein>
<dbReference type="InterPro" id="IPR052737">
    <property type="entry name" value="Omega-amidase_YafV"/>
</dbReference>
<dbReference type="EC" id="3.5.1.3" evidence="3"/>
<evidence type="ECO:0000313" key="8">
    <source>
        <dbReference type="Proteomes" id="UP000199666"/>
    </source>
</evidence>